<keyword evidence="3" id="KW-1185">Reference proteome</keyword>
<dbReference type="AlphaFoldDB" id="A0A7W5ZJQ2"/>
<dbReference type="InterPro" id="IPR011256">
    <property type="entry name" value="Reg_factor_effector_dom_sf"/>
</dbReference>
<protein>
    <submittedName>
        <fullName evidence="2">Effector-binding domain-containing protein</fullName>
    </submittedName>
</protein>
<sequence>MNNKYTKPFSALVFTTQTTLPQLGTLVGHVAQDLYREAAALNLLPTGPIHWNYVGLDGKPDTVFTLDIVLPVQGKEVTSDRFAFQTILPFKCVSLVHEGPWEELPQVYGNAMSFIHSQGLQLSGANRELYVMMDFENGANNVTEVQIGVL</sequence>
<dbReference type="EMBL" id="JACIBY010000004">
    <property type="protein sequence ID" value="MBB3838548.1"/>
    <property type="molecule type" value="Genomic_DNA"/>
</dbReference>
<name>A0A7W5ZJQ2_9BACT</name>
<dbReference type="InterPro" id="IPR029442">
    <property type="entry name" value="GyrI-like"/>
</dbReference>
<evidence type="ECO:0000313" key="2">
    <source>
        <dbReference type="EMBL" id="MBB3838548.1"/>
    </source>
</evidence>
<organism evidence="2 3">
    <name type="scientific">Runella defluvii</name>
    <dbReference type="NCBI Taxonomy" id="370973"/>
    <lineage>
        <taxon>Bacteria</taxon>
        <taxon>Pseudomonadati</taxon>
        <taxon>Bacteroidota</taxon>
        <taxon>Cytophagia</taxon>
        <taxon>Cytophagales</taxon>
        <taxon>Spirosomataceae</taxon>
        <taxon>Runella</taxon>
    </lineage>
</organism>
<accession>A0A7W5ZJQ2</accession>
<evidence type="ECO:0000313" key="3">
    <source>
        <dbReference type="Proteomes" id="UP000541352"/>
    </source>
</evidence>
<reference evidence="2 3" key="1">
    <citation type="submission" date="2020-08" db="EMBL/GenBank/DDBJ databases">
        <title>Genomic Encyclopedia of Type Strains, Phase IV (KMG-IV): sequencing the most valuable type-strain genomes for metagenomic binning, comparative biology and taxonomic classification.</title>
        <authorList>
            <person name="Goeker M."/>
        </authorList>
    </citation>
    <scope>NUCLEOTIDE SEQUENCE [LARGE SCALE GENOMIC DNA]</scope>
    <source>
        <strain evidence="2 3">DSM 17976</strain>
    </source>
</reference>
<feature type="domain" description="GyrI-like small molecule binding" evidence="1">
    <location>
        <begin position="7"/>
        <end position="149"/>
    </location>
</feature>
<dbReference type="Gene3D" id="3.20.80.10">
    <property type="entry name" value="Regulatory factor, effector binding domain"/>
    <property type="match status" value="1"/>
</dbReference>
<dbReference type="SUPFAM" id="SSF55136">
    <property type="entry name" value="Probable bacterial effector-binding domain"/>
    <property type="match status" value="1"/>
</dbReference>
<dbReference type="Proteomes" id="UP000541352">
    <property type="component" value="Unassembled WGS sequence"/>
</dbReference>
<gene>
    <name evidence="2" type="ORF">FHS57_002553</name>
</gene>
<evidence type="ECO:0000259" key="1">
    <source>
        <dbReference type="Pfam" id="PF06445"/>
    </source>
</evidence>
<comment type="caution">
    <text evidence="2">The sequence shown here is derived from an EMBL/GenBank/DDBJ whole genome shotgun (WGS) entry which is preliminary data.</text>
</comment>
<dbReference type="Pfam" id="PF06445">
    <property type="entry name" value="GyrI-like"/>
    <property type="match status" value="1"/>
</dbReference>
<dbReference type="RefSeq" id="WP_183974071.1">
    <property type="nucleotide sequence ID" value="NZ_JACIBY010000004.1"/>
</dbReference>
<proteinExistence type="predicted"/>